<dbReference type="Pfam" id="PF07536">
    <property type="entry name" value="HWE_HK"/>
    <property type="match status" value="1"/>
</dbReference>
<evidence type="ECO:0000256" key="3">
    <source>
        <dbReference type="ARBA" id="ARBA00022553"/>
    </source>
</evidence>
<dbReference type="PANTHER" id="PTHR41523">
    <property type="entry name" value="TWO-COMPONENT SYSTEM SENSOR PROTEIN"/>
    <property type="match status" value="1"/>
</dbReference>
<dbReference type="InterPro" id="IPR035965">
    <property type="entry name" value="PAS-like_dom_sf"/>
</dbReference>
<evidence type="ECO:0000256" key="4">
    <source>
        <dbReference type="ARBA" id="ARBA00022679"/>
    </source>
</evidence>
<evidence type="ECO:0000256" key="1">
    <source>
        <dbReference type="ARBA" id="ARBA00000085"/>
    </source>
</evidence>
<organism evidence="10 11">
    <name type="scientific">Pseudomonas piscis</name>
    <dbReference type="NCBI Taxonomy" id="2614538"/>
    <lineage>
        <taxon>Bacteria</taxon>
        <taxon>Pseudomonadati</taxon>
        <taxon>Pseudomonadota</taxon>
        <taxon>Gammaproteobacteria</taxon>
        <taxon>Pseudomonadales</taxon>
        <taxon>Pseudomonadaceae</taxon>
        <taxon>Pseudomonas</taxon>
    </lineage>
</organism>
<evidence type="ECO:0000256" key="2">
    <source>
        <dbReference type="ARBA" id="ARBA00012438"/>
    </source>
</evidence>
<dbReference type="SMART" id="SM00911">
    <property type="entry name" value="HWE_HK"/>
    <property type="match status" value="1"/>
</dbReference>
<name>A0A7X1U424_9PSED</name>
<dbReference type="EMBL" id="WHUV01000001">
    <property type="protein sequence ID" value="MQA53580.1"/>
    <property type="molecule type" value="Genomic_DNA"/>
</dbReference>
<dbReference type="EC" id="2.7.13.3" evidence="2"/>
<accession>A0A7X1U424</accession>
<dbReference type="Gene3D" id="3.30.450.20">
    <property type="entry name" value="PAS domain"/>
    <property type="match status" value="1"/>
</dbReference>
<evidence type="ECO:0000313" key="11">
    <source>
        <dbReference type="Proteomes" id="UP000486534"/>
    </source>
</evidence>
<evidence type="ECO:0000256" key="5">
    <source>
        <dbReference type="ARBA" id="ARBA00022737"/>
    </source>
</evidence>
<dbReference type="Pfam" id="PF08448">
    <property type="entry name" value="PAS_4"/>
    <property type="match status" value="1"/>
</dbReference>
<dbReference type="InterPro" id="IPR000700">
    <property type="entry name" value="PAS-assoc_C"/>
</dbReference>
<dbReference type="Gene3D" id="3.30.565.10">
    <property type="entry name" value="Histidine kinase-like ATPase, C-terminal domain"/>
    <property type="match status" value="1"/>
</dbReference>
<dbReference type="Proteomes" id="UP000486534">
    <property type="component" value="Unassembled WGS sequence"/>
</dbReference>
<dbReference type="PROSITE" id="PS50113">
    <property type="entry name" value="PAC"/>
    <property type="match status" value="1"/>
</dbReference>
<protein>
    <recommendedName>
        <fullName evidence="2">histidine kinase</fullName>
        <ecNumber evidence="2">2.7.13.3</ecNumber>
    </recommendedName>
</protein>
<sequence length="336" mass="36155">MKKESGKRDTPGMELTAANIQRAMLDATPDCIKVLTPGGVLLAMSEAGCVAFQIPQAQVKGTAWVPLLPASTHGAALDALALAAAGICARFTGYSDAHGKIIHWDNLLTPTLDQQGRVHSIVCVSRDITPQVLLQRELNQALVREQLLTSERLHRIKNLFTVADAVVMMADREARSTGILDRLGKIAADKLRALSRVYTQILDAEGGTAMEMTAFIGSVLQPFGARCRFSGTLEHVPGTLANLLALLLHELATNSVKHGALSVVEGEIDIRWASHEGWLSLDWHEQGGPAILAPPLRHGYGCELIDELAIVAGGAIERHWYPEGLRVALKLALAGK</sequence>
<evidence type="ECO:0000256" key="8">
    <source>
        <dbReference type="ARBA" id="ARBA00022840"/>
    </source>
</evidence>
<evidence type="ECO:0000256" key="7">
    <source>
        <dbReference type="ARBA" id="ARBA00022777"/>
    </source>
</evidence>
<dbReference type="GO" id="GO:0005524">
    <property type="term" value="F:ATP binding"/>
    <property type="evidence" value="ECO:0007669"/>
    <property type="project" value="UniProtKB-KW"/>
</dbReference>
<dbReference type="InterPro" id="IPR036890">
    <property type="entry name" value="HATPase_C_sf"/>
</dbReference>
<comment type="caution">
    <text evidence="10">The sequence shown here is derived from an EMBL/GenBank/DDBJ whole genome shotgun (WGS) entry which is preliminary data.</text>
</comment>
<dbReference type="SUPFAM" id="SSF55785">
    <property type="entry name" value="PYP-like sensor domain (PAS domain)"/>
    <property type="match status" value="1"/>
</dbReference>
<keyword evidence="7" id="KW-0418">Kinase</keyword>
<keyword evidence="8" id="KW-0067">ATP-binding</keyword>
<comment type="catalytic activity">
    <reaction evidence="1">
        <text>ATP + protein L-histidine = ADP + protein N-phospho-L-histidine.</text>
        <dbReference type="EC" id="2.7.13.3"/>
    </reaction>
</comment>
<gene>
    <name evidence="10" type="ORF">GDH07_09675</name>
</gene>
<evidence type="ECO:0000259" key="9">
    <source>
        <dbReference type="PROSITE" id="PS50113"/>
    </source>
</evidence>
<keyword evidence="6" id="KW-0547">Nucleotide-binding</keyword>
<keyword evidence="4" id="KW-0808">Transferase</keyword>
<evidence type="ECO:0000256" key="6">
    <source>
        <dbReference type="ARBA" id="ARBA00022741"/>
    </source>
</evidence>
<dbReference type="InterPro" id="IPR011102">
    <property type="entry name" value="Sig_transdc_His_kinase_HWE"/>
</dbReference>
<proteinExistence type="predicted"/>
<reference evidence="10 11" key="1">
    <citation type="submission" date="2019-10" db="EMBL/GenBank/DDBJ databases">
        <title>Pseudomonas dajingensis sp. nov., isolated from the profound head ulcers of farmed Murray cod (Maccullochella peelii peelii).</title>
        <authorList>
            <person name="Liu Y."/>
        </authorList>
    </citation>
    <scope>NUCLEOTIDE SEQUENCE [LARGE SCALE GENOMIC DNA]</scope>
    <source>
        <strain evidence="10 11">MC042</strain>
    </source>
</reference>
<evidence type="ECO:0000313" key="10">
    <source>
        <dbReference type="EMBL" id="MQA53580.1"/>
    </source>
</evidence>
<dbReference type="GO" id="GO:0004673">
    <property type="term" value="F:protein histidine kinase activity"/>
    <property type="evidence" value="ECO:0007669"/>
    <property type="project" value="UniProtKB-EC"/>
</dbReference>
<keyword evidence="5" id="KW-0677">Repeat</keyword>
<dbReference type="PANTHER" id="PTHR41523:SF8">
    <property type="entry name" value="ETHYLENE RESPONSE SENSOR PROTEIN"/>
    <property type="match status" value="1"/>
</dbReference>
<dbReference type="InterPro" id="IPR013656">
    <property type="entry name" value="PAS_4"/>
</dbReference>
<feature type="domain" description="PAC" evidence="9">
    <location>
        <begin position="85"/>
        <end position="140"/>
    </location>
</feature>
<dbReference type="AlphaFoldDB" id="A0A7X1U424"/>
<keyword evidence="3" id="KW-0597">Phosphoprotein</keyword>